<accession>A0AB39MAS1</accession>
<proteinExistence type="predicted"/>
<evidence type="ECO:0000313" key="2">
    <source>
        <dbReference type="EMBL" id="XDQ03119.1"/>
    </source>
</evidence>
<feature type="compositionally biased region" description="Basic and acidic residues" evidence="1">
    <location>
        <begin position="27"/>
        <end position="42"/>
    </location>
</feature>
<dbReference type="AlphaFoldDB" id="A0AB39MAS1"/>
<feature type="region of interest" description="Disordered" evidence="1">
    <location>
        <begin position="1"/>
        <end position="48"/>
    </location>
</feature>
<dbReference type="RefSeq" id="WP_369189096.1">
    <property type="nucleotide sequence ID" value="NZ_CP163431.1"/>
</dbReference>
<dbReference type="EMBL" id="CP163431">
    <property type="protein sequence ID" value="XDQ03119.1"/>
    <property type="molecule type" value="Genomic_DNA"/>
</dbReference>
<reference evidence="2" key="1">
    <citation type="submission" date="2024-07" db="EMBL/GenBank/DDBJ databases">
        <authorList>
            <person name="Yu S.T."/>
        </authorList>
    </citation>
    <scope>NUCLEOTIDE SEQUENCE</scope>
    <source>
        <strain evidence="2">R08</strain>
    </source>
</reference>
<protein>
    <recommendedName>
        <fullName evidence="3">Nucleotide exchange factor GrpE</fullName>
    </recommendedName>
</protein>
<evidence type="ECO:0008006" key="3">
    <source>
        <dbReference type="Google" id="ProtNLM"/>
    </source>
</evidence>
<sequence>MTANAPERPQTDEEHDQDDAPTTAEALTDKAEKLGAEIDKHLERLRRQ</sequence>
<organism evidence="2">
    <name type="scientific">Streptomyces sp. R08</name>
    <dbReference type="NCBI Taxonomy" id="3238624"/>
    <lineage>
        <taxon>Bacteria</taxon>
        <taxon>Bacillati</taxon>
        <taxon>Actinomycetota</taxon>
        <taxon>Actinomycetes</taxon>
        <taxon>Kitasatosporales</taxon>
        <taxon>Streptomycetaceae</taxon>
        <taxon>Streptomyces</taxon>
    </lineage>
</organism>
<gene>
    <name evidence="2" type="ORF">AB5J58_24525</name>
</gene>
<name>A0AB39MAS1_9ACTN</name>
<evidence type="ECO:0000256" key="1">
    <source>
        <dbReference type="SAM" id="MobiDB-lite"/>
    </source>
</evidence>